<dbReference type="AlphaFoldDB" id="A0A4R5PFD9"/>
<sequence length="33" mass="3823">MTAIHLHLVGFECEICGNCILHTRGYVCYVRNR</sequence>
<accession>A0A4R5PFD9</accession>
<evidence type="ECO:0000259" key="1">
    <source>
        <dbReference type="Pfam" id="PF12225"/>
    </source>
</evidence>
<organism evidence="2 3">
    <name type="scientific">Mycobacteroides franklinii</name>
    <dbReference type="NCBI Taxonomy" id="948102"/>
    <lineage>
        <taxon>Bacteria</taxon>
        <taxon>Bacillati</taxon>
        <taxon>Actinomycetota</taxon>
        <taxon>Actinomycetes</taxon>
        <taxon>Mycobacteriales</taxon>
        <taxon>Mycobacteriaceae</taxon>
        <taxon>Mycobacteroides</taxon>
    </lineage>
</organism>
<proteinExistence type="predicted"/>
<dbReference type="EMBL" id="RXLR01000007">
    <property type="protein sequence ID" value="TDH24819.1"/>
    <property type="molecule type" value="Genomic_DNA"/>
</dbReference>
<gene>
    <name evidence="2" type="ORF">EJ571_02715</name>
</gene>
<dbReference type="Proteomes" id="UP000295627">
    <property type="component" value="Unassembled WGS sequence"/>
</dbReference>
<evidence type="ECO:0000313" key="3">
    <source>
        <dbReference type="Proteomes" id="UP000295627"/>
    </source>
</evidence>
<dbReference type="Pfam" id="PF12225">
    <property type="entry name" value="DUF5981"/>
    <property type="match status" value="1"/>
</dbReference>
<evidence type="ECO:0000313" key="2">
    <source>
        <dbReference type="EMBL" id="TDH24819.1"/>
    </source>
</evidence>
<protein>
    <recommendedName>
        <fullName evidence="1">Methylene-tetrahydrofolate reductase C-terminal-like domain-containing protein</fullName>
    </recommendedName>
</protein>
<comment type="caution">
    <text evidence="2">The sequence shown here is derived from an EMBL/GenBank/DDBJ whole genome shotgun (WGS) entry which is preliminary data.</text>
</comment>
<dbReference type="InterPro" id="IPR022026">
    <property type="entry name" value="DUF5981"/>
</dbReference>
<reference evidence="2 3" key="1">
    <citation type="journal article" date="2019" name="Sci. Rep.">
        <title>Extended insight into the Mycobacterium chelonae-abscessus complex through whole genome sequencing of Mycobacterium salmoniphilum outbreak and Mycobacterium salmoniphilum-like strains.</title>
        <authorList>
            <person name="Behra P.R.K."/>
            <person name="Das S."/>
            <person name="Pettersson B.M.F."/>
            <person name="Shirreff L."/>
            <person name="DuCote T."/>
            <person name="Jacobsson K.G."/>
            <person name="Ennis D.G."/>
            <person name="Kirsebom L.A."/>
        </authorList>
    </citation>
    <scope>NUCLEOTIDE SEQUENCE [LARGE SCALE GENOMIC DNA]</scope>
    <source>
        <strain evidence="2 3">DSM 45524</strain>
    </source>
</reference>
<feature type="domain" description="Methylene-tetrahydrofolate reductase C-terminal-like" evidence="1">
    <location>
        <begin position="8"/>
        <end position="30"/>
    </location>
</feature>
<name>A0A4R5PFD9_9MYCO</name>